<dbReference type="Gene3D" id="3.50.50.60">
    <property type="entry name" value="FAD/NAD(P)-binding domain"/>
    <property type="match status" value="1"/>
</dbReference>
<sequence>MGSVVALIRDVYYTVSAVWHTLSGLNAQFQAALQRATKAPGLPVPNPSSSYWQDDAPFPSLADAQVDALPDEVDVVIIGSGITAAAAARALLEVSPEPPRILVLEARQLCSGATGRNGGHIKCVPYEVFPRLRKKHGVETARRLLRFQMRHLGMLSEVGERFPLGEVREVETVDFFIHDGDFEKAKKALDETREFVPEVKGEVWEAAEAAKKFGVNEKVKGAISYPAGALWPFRLITSLWEDLLRKHDTLAISTNTPVTQVIKDSSDSKSSSTNYPYVVETPRGSLRCRQVLHATNAFASQLVPSLRGRLAGAHAQMTAQQPGHEFPVSHGLRSWSIIYMPGFDYITQRPDAADGAPGDLMIGGGYFRSRENGLDSIGVYDDSSEREAAFPIMHLYGAMPTVFQPNWGAGSYVKKVWSGIIAMTGDGLPFVGRLPPSSGSQQDNAGEWLAAGYNGEGMVFAWLCGTGVGIMMAGQEDAHLEPEVGRPGGRLADWFPVDEFAYSKARLRSADLRNLANEV</sequence>
<feature type="domain" description="FAD dependent oxidoreductase" evidence="1">
    <location>
        <begin position="74"/>
        <end position="465"/>
    </location>
</feature>
<evidence type="ECO:0000313" key="3">
    <source>
        <dbReference type="Proteomes" id="UP000813444"/>
    </source>
</evidence>
<dbReference type="Proteomes" id="UP000813444">
    <property type="component" value="Unassembled WGS sequence"/>
</dbReference>
<keyword evidence="3" id="KW-1185">Reference proteome</keyword>
<dbReference type="EMBL" id="JAGPNK010000005">
    <property type="protein sequence ID" value="KAH7320811.1"/>
    <property type="molecule type" value="Genomic_DNA"/>
</dbReference>
<reference evidence="2" key="1">
    <citation type="journal article" date="2021" name="Nat. Commun.">
        <title>Genetic determinants of endophytism in the Arabidopsis root mycobiome.</title>
        <authorList>
            <person name="Mesny F."/>
            <person name="Miyauchi S."/>
            <person name="Thiergart T."/>
            <person name="Pickel B."/>
            <person name="Atanasova L."/>
            <person name="Karlsson M."/>
            <person name="Huettel B."/>
            <person name="Barry K.W."/>
            <person name="Haridas S."/>
            <person name="Chen C."/>
            <person name="Bauer D."/>
            <person name="Andreopoulos W."/>
            <person name="Pangilinan J."/>
            <person name="LaButti K."/>
            <person name="Riley R."/>
            <person name="Lipzen A."/>
            <person name="Clum A."/>
            <person name="Drula E."/>
            <person name="Henrissat B."/>
            <person name="Kohler A."/>
            <person name="Grigoriev I.V."/>
            <person name="Martin F.M."/>
            <person name="Hacquard S."/>
        </authorList>
    </citation>
    <scope>NUCLEOTIDE SEQUENCE</scope>
    <source>
        <strain evidence="2">MPI-CAGE-CH-0235</strain>
    </source>
</reference>
<dbReference type="InterPro" id="IPR036188">
    <property type="entry name" value="FAD/NAD-bd_sf"/>
</dbReference>
<evidence type="ECO:0000259" key="1">
    <source>
        <dbReference type="Pfam" id="PF01266"/>
    </source>
</evidence>
<dbReference type="PANTHER" id="PTHR13847:SF213">
    <property type="entry name" value="DEPENDENT OXIDOREDUCTASE, PUTATIVE-RELATED"/>
    <property type="match status" value="1"/>
</dbReference>
<dbReference type="PANTHER" id="PTHR13847">
    <property type="entry name" value="SARCOSINE DEHYDROGENASE-RELATED"/>
    <property type="match status" value="1"/>
</dbReference>
<proteinExistence type="predicted"/>
<dbReference type="InterPro" id="IPR006076">
    <property type="entry name" value="FAD-dep_OxRdtase"/>
</dbReference>
<dbReference type="Pfam" id="PF01266">
    <property type="entry name" value="DAO"/>
    <property type="match status" value="1"/>
</dbReference>
<dbReference type="AlphaFoldDB" id="A0A8K0WT53"/>
<accession>A0A8K0WT53</accession>
<organism evidence="2 3">
    <name type="scientific">Stachybotrys elegans</name>
    <dbReference type="NCBI Taxonomy" id="80388"/>
    <lineage>
        <taxon>Eukaryota</taxon>
        <taxon>Fungi</taxon>
        <taxon>Dikarya</taxon>
        <taxon>Ascomycota</taxon>
        <taxon>Pezizomycotina</taxon>
        <taxon>Sordariomycetes</taxon>
        <taxon>Hypocreomycetidae</taxon>
        <taxon>Hypocreales</taxon>
        <taxon>Stachybotryaceae</taxon>
        <taxon>Stachybotrys</taxon>
    </lineage>
</organism>
<dbReference type="SUPFAM" id="SSF51905">
    <property type="entry name" value="FAD/NAD(P)-binding domain"/>
    <property type="match status" value="1"/>
</dbReference>
<dbReference type="Gene3D" id="3.30.9.10">
    <property type="entry name" value="D-Amino Acid Oxidase, subunit A, domain 2"/>
    <property type="match status" value="1"/>
</dbReference>
<dbReference type="OrthoDB" id="429143at2759"/>
<protein>
    <submittedName>
        <fullName evidence="2">FAD dependent oxidoreductase-domain-containing protein</fullName>
    </submittedName>
</protein>
<evidence type="ECO:0000313" key="2">
    <source>
        <dbReference type="EMBL" id="KAH7320811.1"/>
    </source>
</evidence>
<dbReference type="GO" id="GO:0005737">
    <property type="term" value="C:cytoplasm"/>
    <property type="evidence" value="ECO:0007669"/>
    <property type="project" value="TreeGrafter"/>
</dbReference>
<comment type="caution">
    <text evidence="2">The sequence shown here is derived from an EMBL/GenBank/DDBJ whole genome shotgun (WGS) entry which is preliminary data.</text>
</comment>
<gene>
    <name evidence="2" type="ORF">B0I35DRAFT_477358</name>
</gene>
<name>A0A8K0WT53_9HYPO</name>